<gene>
    <name evidence="1" type="ORF">FSW04_21485</name>
</gene>
<evidence type="ECO:0000313" key="1">
    <source>
        <dbReference type="EMBL" id="QEC49884.1"/>
    </source>
</evidence>
<keyword evidence="2" id="KW-1185">Reference proteome</keyword>
<dbReference type="Proteomes" id="UP000321805">
    <property type="component" value="Chromosome"/>
</dbReference>
<name>A0A5B8UA79_9ACTN</name>
<organism evidence="1 2">
    <name type="scientific">Baekduia soli</name>
    <dbReference type="NCBI Taxonomy" id="496014"/>
    <lineage>
        <taxon>Bacteria</taxon>
        <taxon>Bacillati</taxon>
        <taxon>Actinomycetota</taxon>
        <taxon>Thermoleophilia</taxon>
        <taxon>Solirubrobacterales</taxon>
        <taxon>Baekduiaceae</taxon>
        <taxon>Baekduia</taxon>
    </lineage>
</organism>
<sequence>MVLHPHTPSRATRRRRMLAAGLEQAVGDADGRPRLSCRIPVARDRVRAHAPDLLAVAGVLRSARQLPSDGLDVVHALLTDGAGPLYLGGPALDEAVEDLQRRLGLR</sequence>
<proteinExistence type="predicted"/>
<evidence type="ECO:0000313" key="2">
    <source>
        <dbReference type="Proteomes" id="UP000321805"/>
    </source>
</evidence>
<protein>
    <submittedName>
        <fullName evidence="1">Uncharacterized protein</fullName>
    </submittedName>
</protein>
<reference evidence="1 2" key="1">
    <citation type="journal article" date="2018" name="J. Microbiol.">
        <title>Baekduia soli gen. nov., sp. nov., a novel bacterium isolated from the soil of Baekdu Mountain and proposal of a novel family name, Baekduiaceae fam. nov.</title>
        <authorList>
            <person name="An D.S."/>
            <person name="Siddiqi M.Z."/>
            <person name="Kim K.H."/>
            <person name="Yu H.S."/>
            <person name="Im W.T."/>
        </authorList>
    </citation>
    <scope>NUCLEOTIDE SEQUENCE [LARGE SCALE GENOMIC DNA]</scope>
    <source>
        <strain evidence="1 2">BR7-21</strain>
    </source>
</reference>
<dbReference type="AlphaFoldDB" id="A0A5B8UA79"/>
<dbReference type="EMBL" id="CP042430">
    <property type="protein sequence ID" value="QEC49884.1"/>
    <property type="molecule type" value="Genomic_DNA"/>
</dbReference>
<accession>A0A5B8UA79</accession>
<dbReference type="KEGG" id="bsol:FSW04_21485"/>